<evidence type="ECO:0000256" key="13">
    <source>
        <dbReference type="ARBA" id="ARBA00042316"/>
    </source>
</evidence>
<evidence type="ECO:0000313" key="17">
    <source>
        <dbReference type="Proteomes" id="UP000728032"/>
    </source>
</evidence>
<dbReference type="GO" id="GO:0006915">
    <property type="term" value="P:apoptotic process"/>
    <property type="evidence" value="ECO:0007669"/>
    <property type="project" value="UniProtKB-KW"/>
</dbReference>
<evidence type="ECO:0000256" key="11">
    <source>
        <dbReference type="ARBA" id="ARBA00039894"/>
    </source>
</evidence>
<reference evidence="16" key="1">
    <citation type="submission" date="2020-11" db="EMBL/GenBank/DDBJ databases">
        <authorList>
            <person name="Tran Van P."/>
        </authorList>
    </citation>
    <scope>NUCLEOTIDE SEQUENCE</scope>
</reference>
<dbReference type="GO" id="GO:0061631">
    <property type="term" value="F:ubiquitin conjugating enzyme activity"/>
    <property type="evidence" value="ECO:0007669"/>
    <property type="project" value="UniProtKB-EC"/>
</dbReference>
<sequence length="275" mass="31453">MASHTFMRIKKDLSSLIVTDPLPGIIAVPHESDISQIDALITGPFDTPYCGGFFLFRINCPHDYPICPPKVKLLTTCNDTVRFNPNLYKNGKVCLSILGTWDGPSWSPALTLSTVLLSIQSLLNDKPYHNEPGYGKECGNVNPVDVESYNEIITHETIRVAVCDMIENKNNDSNNCPKVIRNAIHYCFQYNEFYFQLKCYYREAIEKSFVEFYPHYESVVKKNLFRSQQPMIDPFGGEDRGVFDYNLLLKRLQTLKEKYNVSAQLSDEDSESDMD</sequence>
<keyword evidence="9" id="KW-0067">ATP-binding</keyword>
<dbReference type="PANTHER" id="PTHR46116:SF26">
    <property type="entry name" value="UBIQUITIN-CONJUGATING ENZYME E2 Z"/>
    <property type="match status" value="1"/>
</dbReference>
<evidence type="ECO:0000256" key="10">
    <source>
        <dbReference type="ARBA" id="ARBA00023242"/>
    </source>
</evidence>
<evidence type="ECO:0000256" key="9">
    <source>
        <dbReference type="ARBA" id="ARBA00022840"/>
    </source>
</evidence>
<dbReference type="GO" id="GO:0005634">
    <property type="term" value="C:nucleus"/>
    <property type="evidence" value="ECO:0007669"/>
    <property type="project" value="UniProtKB-SubCell"/>
</dbReference>
<proteinExistence type="predicted"/>
<protein>
    <recommendedName>
        <fullName evidence="11">Ubiquitin-conjugating enzyme E2 Z</fullName>
        <ecNumber evidence="3">2.3.2.23</ecNumber>
    </recommendedName>
    <alternativeName>
        <fullName evidence="12">E2 ubiquitin-conjugating enzyme Z</fullName>
    </alternativeName>
    <alternativeName>
        <fullName evidence="14">Ubiquitin carrier protein Z</fullName>
    </alternativeName>
    <alternativeName>
        <fullName evidence="13">Ubiquitin-protein ligase Z</fullName>
    </alternativeName>
</protein>
<evidence type="ECO:0000256" key="6">
    <source>
        <dbReference type="ARBA" id="ARBA00022703"/>
    </source>
</evidence>
<evidence type="ECO:0000256" key="5">
    <source>
        <dbReference type="ARBA" id="ARBA00022679"/>
    </source>
</evidence>
<dbReference type="InterPro" id="IPR016135">
    <property type="entry name" value="UBQ-conjugating_enzyme/RWD"/>
</dbReference>
<evidence type="ECO:0000256" key="14">
    <source>
        <dbReference type="ARBA" id="ARBA00042401"/>
    </source>
</evidence>
<dbReference type="AlphaFoldDB" id="A0A7R9MA56"/>
<dbReference type="Pfam" id="PF00179">
    <property type="entry name" value="UQ_con"/>
    <property type="match status" value="1"/>
</dbReference>
<accession>A0A7R9MA56</accession>
<dbReference type="Gene3D" id="3.10.110.10">
    <property type="entry name" value="Ubiquitin Conjugating Enzyme"/>
    <property type="match status" value="1"/>
</dbReference>
<gene>
    <name evidence="16" type="ORF">ONB1V03_LOCUS13082</name>
</gene>
<evidence type="ECO:0000256" key="7">
    <source>
        <dbReference type="ARBA" id="ARBA00022741"/>
    </source>
</evidence>
<dbReference type="SUPFAM" id="SSF54495">
    <property type="entry name" value="UBC-like"/>
    <property type="match status" value="1"/>
</dbReference>
<dbReference type="GO" id="GO:0004869">
    <property type="term" value="F:cysteine-type endopeptidase inhibitor activity"/>
    <property type="evidence" value="ECO:0007669"/>
    <property type="project" value="TreeGrafter"/>
</dbReference>
<dbReference type="PANTHER" id="PTHR46116">
    <property type="entry name" value="(E3-INDEPENDENT) E2 UBIQUITIN-CONJUGATING ENZYME"/>
    <property type="match status" value="1"/>
</dbReference>
<evidence type="ECO:0000256" key="2">
    <source>
        <dbReference type="ARBA" id="ARBA00004496"/>
    </source>
</evidence>
<evidence type="ECO:0000256" key="3">
    <source>
        <dbReference type="ARBA" id="ARBA00012486"/>
    </source>
</evidence>
<dbReference type="OrthoDB" id="47801at2759"/>
<dbReference type="CDD" id="cd23809">
    <property type="entry name" value="UBCc_UBE2Z"/>
    <property type="match status" value="1"/>
</dbReference>
<dbReference type="PROSITE" id="PS50127">
    <property type="entry name" value="UBC_2"/>
    <property type="match status" value="1"/>
</dbReference>
<evidence type="ECO:0000256" key="12">
    <source>
        <dbReference type="ARBA" id="ARBA00041798"/>
    </source>
</evidence>
<keyword evidence="6" id="KW-0053">Apoptosis</keyword>
<dbReference type="Proteomes" id="UP000728032">
    <property type="component" value="Unassembled WGS sequence"/>
</dbReference>
<dbReference type="GO" id="GO:0005524">
    <property type="term" value="F:ATP binding"/>
    <property type="evidence" value="ECO:0007669"/>
    <property type="project" value="UniProtKB-KW"/>
</dbReference>
<dbReference type="GO" id="GO:0005737">
    <property type="term" value="C:cytoplasm"/>
    <property type="evidence" value="ECO:0007669"/>
    <property type="project" value="UniProtKB-SubCell"/>
</dbReference>
<keyword evidence="5" id="KW-0808">Transferase</keyword>
<evidence type="ECO:0000256" key="8">
    <source>
        <dbReference type="ARBA" id="ARBA00022786"/>
    </source>
</evidence>
<keyword evidence="7" id="KW-0547">Nucleotide-binding</keyword>
<evidence type="ECO:0000256" key="1">
    <source>
        <dbReference type="ARBA" id="ARBA00004123"/>
    </source>
</evidence>
<evidence type="ECO:0000256" key="4">
    <source>
        <dbReference type="ARBA" id="ARBA00022490"/>
    </source>
</evidence>
<dbReference type="InterPro" id="IPR000608">
    <property type="entry name" value="UBC"/>
</dbReference>
<comment type="subcellular location">
    <subcellularLocation>
        <location evidence="2">Cytoplasm</location>
    </subcellularLocation>
    <subcellularLocation>
        <location evidence="1">Nucleus</location>
    </subcellularLocation>
</comment>
<name>A0A7R9MA56_9ACAR</name>
<keyword evidence="4" id="KW-0963">Cytoplasm</keyword>
<dbReference type="SMART" id="SM00212">
    <property type="entry name" value="UBCc"/>
    <property type="match status" value="1"/>
</dbReference>
<keyword evidence="17" id="KW-1185">Reference proteome</keyword>
<keyword evidence="10" id="KW-0539">Nucleus</keyword>
<dbReference type="EMBL" id="CAJPVJ010011127">
    <property type="protein sequence ID" value="CAG2173632.1"/>
    <property type="molecule type" value="Genomic_DNA"/>
</dbReference>
<evidence type="ECO:0000259" key="15">
    <source>
        <dbReference type="PROSITE" id="PS50127"/>
    </source>
</evidence>
<dbReference type="GO" id="GO:0043066">
    <property type="term" value="P:negative regulation of apoptotic process"/>
    <property type="evidence" value="ECO:0007669"/>
    <property type="project" value="TreeGrafter"/>
</dbReference>
<evidence type="ECO:0000313" key="16">
    <source>
        <dbReference type="EMBL" id="CAD7656445.1"/>
    </source>
</evidence>
<dbReference type="EC" id="2.3.2.23" evidence="3"/>
<feature type="domain" description="UBC core" evidence="15">
    <location>
        <begin position="4"/>
        <end position="162"/>
    </location>
</feature>
<dbReference type="EMBL" id="OC925952">
    <property type="protein sequence ID" value="CAD7656445.1"/>
    <property type="molecule type" value="Genomic_DNA"/>
</dbReference>
<keyword evidence="8" id="KW-0833">Ubl conjugation pathway</keyword>
<organism evidence="16">
    <name type="scientific">Oppiella nova</name>
    <dbReference type="NCBI Taxonomy" id="334625"/>
    <lineage>
        <taxon>Eukaryota</taxon>
        <taxon>Metazoa</taxon>
        <taxon>Ecdysozoa</taxon>
        <taxon>Arthropoda</taxon>
        <taxon>Chelicerata</taxon>
        <taxon>Arachnida</taxon>
        <taxon>Acari</taxon>
        <taxon>Acariformes</taxon>
        <taxon>Sarcoptiformes</taxon>
        <taxon>Oribatida</taxon>
        <taxon>Brachypylina</taxon>
        <taxon>Oppioidea</taxon>
        <taxon>Oppiidae</taxon>
        <taxon>Oppiella</taxon>
    </lineage>
</organism>